<keyword evidence="4 9" id="KW-0808">Transferase</keyword>
<keyword evidence="5 9" id="KW-0418">Kinase</keyword>
<keyword evidence="3" id="KW-0597">Phosphoprotein</keyword>
<evidence type="ECO:0000313" key="10">
    <source>
        <dbReference type="Proteomes" id="UP001178288"/>
    </source>
</evidence>
<dbReference type="InterPro" id="IPR050640">
    <property type="entry name" value="Bact_2-comp_sensor_kinase"/>
</dbReference>
<comment type="subcellular location">
    <subcellularLocation>
        <location evidence="1">Cell membrane</location>
        <topology evidence="1">Multi-pass membrane protein</topology>
    </subcellularLocation>
</comment>
<keyword evidence="2" id="KW-1003">Cell membrane</keyword>
<evidence type="ECO:0000256" key="3">
    <source>
        <dbReference type="ARBA" id="ARBA00022553"/>
    </source>
</evidence>
<dbReference type="Pfam" id="PF00672">
    <property type="entry name" value="HAMP"/>
    <property type="match status" value="1"/>
</dbReference>
<dbReference type="Pfam" id="PF02518">
    <property type="entry name" value="HATPase_c"/>
    <property type="match status" value="1"/>
</dbReference>
<name>A0AA95SAQ6_9BACI</name>
<proteinExistence type="predicted"/>
<dbReference type="SUPFAM" id="SSF55874">
    <property type="entry name" value="ATPase domain of HSP90 chaperone/DNA topoisomerase II/histidine kinase"/>
    <property type="match status" value="1"/>
</dbReference>
<keyword evidence="7" id="KW-0812">Transmembrane</keyword>
<keyword evidence="7" id="KW-1133">Transmembrane helix</keyword>
<reference evidence="9" key="1">
    <citation type="submission" date="2023-05" db="EMBL/GenBank/DDBJ databases">
        <title>Comparative genomics of Bacillaceae isolates and their secondary metabolite potential.</title>
        <authorList>
            <person name="Song L."/>
            <person name="Nielsen L.J."/>
            <person name="Mohite O."/>
            <person name="Xu X."/>
            <person name="Weber T."/>
            <person name="Kovacs A.T."/>
        </authorList>
    </citation>
    <scope>NUCLEOTIDE SEQUENCE</scope>
    <source>
        <strain evidence="9">XLM17</strain>
    </source>
</reference>
<dbReference type="EMBL" id="CP126114">
    <property type="protein sequence ID" value="WHY85679.1"/>
    <property type="molecule type" value="Genomic_DNA"/>
</dbReference>
<evidence type="ECO:0000256" key="7">
    <source>
        <dbReference type="SAM" id="Phobius"/>
    </source>
</evidence>
<evidence type="ECO:0000256" key="4">
    <source>
        <dbReference type="ARBA" id="ARBA00022679"/>
    </source>
</evidence>
<dbReference type="PANTHER" id="PTHR34220">
    <property type="entry name" value="SENSOR HISTIDINE KINASE YPDA"/>
    <property type="match status" value="1"/>
</dbReference>
<feature type="transmembrane region" description="Helical" evidence="7">
    <location>
        <begin position="20"/>
        <end position="40"/>
    </location>
</feature>
<dbReference type="Pfam" id="PF06580">
    <property type="entry name" value="His_kinase"/>
    <property type="match status" value="1"/>
</dbReference>
<dbReference type="InterPro" id="IPR010559">
    <property type="entry name" value="Sig_transdc_His_kin_internal"/>
</dbReference>
<keyword evidence="6 7" id="KW-0472">Membrane</keyword>
<evidence type="ECO:0000256" key="1">
    <source>
        <dbReference type="ARBA" id="ARBA00004651"/>
    </source>
</evidence>
<evidence type="ECO:0000256" key="6">
    <source>
        <dbReference type="ARBA" id="ARBA00023136"/>
    </source>
</evidence>
<keyword evidence="10" id="KW-1185">Reference proteome</keyword>
<dbReference type="CDD" id="cd06225">
    <property type="entry name" value="HAMP"/>
    <property type="match status" value="1"/>
</dbReference>
<evidence type="ECO:0000313" key="9">
    <source>
        <dbReference type="EMBL" id="WHY85679.1"/>
    </source>
</evidence>
<dbReference type="Proteomes" id="UP001178288">
    <property type="component" value="Chromosome"/>
</dbReference>
<dbReference type="AlphaFoldDB" id="A0AA95SAQ6"/>
<dbReference type="KEGG" id="nnv:QNH39_24230"/>
<dbReference type="EC" id="2.7.13.3" evidence="9"/>
<dbReference type="InterPro" id="IPR003660">
    <property type="entry name" value="HAMP_dom"/>
</dbReference>
<dbReference type="InterPro" id="IPR003594">
    <property type="entry name" value="HATPase_dom"/>
</dbReference>
<sequence length="601" mass="69249">MKRKKLLNLYIDLPIRFKILIWFIPLLLITIVITGGYSYYTAKKQVLEKINLSQLEFTNQISNQLDYISGDAIDFTNYLFLLSSVQQFLNPIPEEDSISRHQQINELVSRLLVNQRNIQSLVLYSFNEEVPPLAVNQTGITSAMPFNKFKETTHYQLAVEQQGKPSWTLLKGKENVFEGDRRNKIIITKVIKNSYTLKDIGMIIIGISEQTLRNKFTNGLNNDAQLFIVNKNSQVVTSTDDNWIGKTIDDTPYFKVYSDRTIELKNDQLLFAKSSSEYGWDVLLVQPRNELLKELDKIKVLTLLVTAFCFVVGVWISWFISSIITKPLKKLTKSMLMVKIGDFNQKVNLHGKDEVGELGNVYDLMVQQIKKLINDVYHSQLRQKEAELKFLQAQIHPHFLYNTLDTIFWMAQKKNETAIANMIHSLSQFFRLSLSDGKDFVPIKNELLLVENYLTLQKKRFTNKFSYEINASDDVKDFLIPKLLIQPLIENALIHGIELLEDNGFIYIHIFQEKDQLLINVVDNGCGIETDKLKKINSYLQSNQLKESTLSSNNRPGYALLNIMERLKITFGNQANMTIESEYGLGTKIKMTLPLSSINKI</sequence>
<feature type="transmembrane region" description="Helical" evidence="7">
    <location>
        <begin position="300"/>
        <end position="320"/>
    </location>
</feature>
<dbReference type="GO" id="GO:0000155">
    <property type="term" value="F:phosphorelay sensor kinase activity"/>
    <property type="evidence" value="ECO:0007669"/>
    <property type="project" value="InterPro"/>
</dbReference>
<gene>
    <name evidence="9" type="ORF">QNH39_24230</name>
</gene>
<organism evidence="9 10">
    <name type="scientific">Neobacillus novalis</name>
    <dbReference type="NCBI Taxonomy" id="220687"/>
    <lineage>
        <taxon>Bacteria</taxon>
        <taxon>Bacillati</taxon>
        <taxon>Bacillota</taxon>
        <taxon>Bacilli</taxon>
        <taxon>Bacillales</taxon>
        <taxon>Bacillaceae</taxon>
        <taxon>Neobacillus</taxon>
    </lineage>
</organism>
<evidence type="ECO:0000256" key="2">
    <source>
        <dbReference type="ARBA" id="ARBA00022475"/>
    </source>
</evidence>
<dbReference type="SUPFAM" id="SSF158472">
    <property type="entry name" value="HAMP domain-like"/>
    <property type="match status" value="1"/>
</dbReference>
<evidence type="ECO:0000256" key="5">
    <source>
        <dbReference type="ARBA" id="ARBA00022777"/>
    </source>
</evidence>
<dbReference type="PANTHER" id="PTHR34220:SF7">
    <property type="entry name" value="SENSOR HISTIDINE KINASE YPDA"/>
    <property type="match status" value="1"/>
</dbReference>
<dbReference type="PROSITE" id="PS50885">
    <property type="entry name" value="HAMP"/>
    <property type="match status" value="1"/>
</dbReference>
<feature type="domain" description="HAMP" evidence="8">
    <location>
        <begin position="322"/>
        <end position="374"/>
    </location>
</feature>
<dbReference type="InterPro" id="IPR036890">
    <property type="entry name" value="HATPase_C_sf"/>
</dbReference>
<dbReference type="Gene3D" id="6.10.340.10">
    <property type="match status" value="1"/>
</dbReference>
<protein>
    <submittedName>
        <fullName evidence="9">Sensor histidine kinase</fullName>
        <ecNumber evidence="9">2.7.13.3</ecNumber>
    </submittedName>
</protein>
<dbReference type="GO" id="GO:0005886">
    <property type="term" value="C:plasma membrane"/>
    <property type="evidence" value="ECO:0007669"/>
    <property type="project" value="UniProtKB-SubCell"/>
</dbReference>
<evidence type="ECO:0000259" key="8">
    <source>
        <dbReference type="PROSITE" id="PS50885"/>
    </source>
</evidence>
<dbReference type="Gene3D" id="3.30.565.10">
    <property type="entry name" value="Histidine kinase-like ATPase, C-terminal domain"/>
    <property type="match status" value="1"/>
</dbReference>
<dbReference type="SMART" id="SM00304">
    <property type="entry name" value="HAMP"/>
    <property type="match status" value="1"/>
</dbReference>
<dbReference type="RefSeq" id="WP_066092517.1">
    <property type="nucleotide sequence ID" value="NZ_CP126114.1"/>
</dbReference>
<accession>A0AA95SAQ6</accession>